<dbReference type="EMBL" id="GDIQ01078764">
    <property type="protein sequence ID" value="JAN15973.1"/>
    <property type="molecule type" value="Transcribed_RNA"/>
</dbReference>
<dbReference type="PANTHER" id="PTHR34009:SF2">
    <property type="entry name" value="PROTEIN STAR"/>
    <property type="match status" value="1"/>
</dbReference>
<evidence type="ECO:0000256" key="1">
    <source>
        <dbReference type="SAM" id="MobiDB-lite"/>
    </source>
</evidence>
<dbReference type="OrthoDB" id="6357215at2759"/>
<dbReference type="GO" id="GO:0005789">
    <property type="term" value="C:endoplasmic reticulum membrane"/>
    <property type="evidence" value="ECO:0007669"/>
    <property type="project" value="TreeGrafter"/>
</dbReference>
<dbReference type="AlphaFoldDB" id="A0A0N8DYR3"/>
<accession>A0A0N8DYR3</accession>
<evidence type="ECO:0000313" key="3">
    <source>
        <dbReference type="EMBL" id="JAN15973.1"/>
    </source>
</evidence>
<keyword evidence="2" id="KW-0812">Transmembrane</keyword>
<keyword evidence="2" id="KW-1133">Transmembrane helix</keyword>
<sequence>MRLNFTLIVRLLALPTLLFPFFYITGIMKVEFNFVVERTVGAAGQDRSSPQNIYSPTPETHQQNGTSNTESLSVEYNLMEETYGRKWDKDRAASMHLSSNDCTMDYANANKLQQDHPCVIQLIRRDYLRPPASKSLAYQMDHPESIDPSDGQSKAILKILQNKRRGFFIEAGGFDGEFLSNTLFMERSLQWSGLLIEADKKAYSKLLKRNRKAFSSPACLSTKPYPMLFTMVLFLLEVSSLIKTKTIGMPQTMVLNQQPPSATARTYTQFSVSHYIPCKNHSMAQGLHANINGRMESYS</sequence>
<dbReference type="GO" id="GO:0016197">
    <property type="term" value="P:endosomal transport"/>
    <property type="evidence" value="ECO:0007669"/>
    <property type="project" value="TreeGrafter"/>
</dbReference>
<keyword evidence="2" id="KW-0472">Membrane</keyword>
<reference evidence="3" key="1">
    <citation type="submission" date="2015-10" db="EMBL/GenBank/DDBJ databases">
        <title>EvidentialGene: Evidence-directed Construction of Complete mRNA Transcriptomes without Genomes.</title>
        <authorList>
            <person name="Gilbert D.G."/>
        </authorList>
    </citation>
    <scope>NUCLEOTIDE SEQUENCE</scope>
</reference>
<organism evidence="3">
    <name type="scientific">Daphnia magna</name>
    <dbReference type="NCBI Taxonomy" id="35525"/>
    <lineage>
        <taxon>Eukaryota</taxon>
        <taxon>Metazoa</taxon>
        <taxon>Ecdysozoa</taxon>
        <taxon>Arthropoda</taxon>
        <taxon>Crustacea</taxon>
        <taxon>Branchiopoda</taxon>
        <taxon>Diplostraca</taxon>
        <taxon>Cladocera</taxon>
        <taxon>Anomopoda</taxon>
        <taxon>Daphniidae</taxon>
        <taxon>Daphnia</taxon>
    </lineage>
</organism>
<feature type="compositionally biased region" description="Polar residues" evidence="1">
    <location>
        <begin position="46"/>
        <end position="70"/>
    </location>
</feature>
<dbReference type="GO" id="GO:0006888">
    <property type="term" value="P:endoplasmic reticulum to Golgi vesicle-mediated transport"/>
    <property type="evidence" value="ECO:0007669"/>
    <property type="project" value="TreeGrafter"/>
</dbReference>
<feature type="transmembrane region" description="Helical" evidence="2">
    <location>
        <begin position="7"/>
        <end position="28"/>
    </location>
</feature>
<feature type="region of interest" description="Disordered" evidence="1">
    <location>
        <begin position="45"/>
        <end position="70"/>
    </location>
</feature>
<dbReference type="GO" id="GO:0031902">
    <property type="term" value="C:late endosome membrane"/>
    <property type="evidence" value="ECO:0007669"/>
    <property type="project" value="TreeGrafter"/>
</dbReference>
<dbReference type="GO" id="GO:0005794">
    <property type="term" value="C:Golgi apparatus"/>
    <property type="evidence" value="ECO:0007669"/>
    <property type="project" value="TreeGrafter"/>
</dbReference>
<name>A0A0N8DYR3_9CRUS</name>
<evidence type="ECO:0000256" key="2">
    <source>
        <dbReference type="SAM" id="Phobius"/>
    </source>
</evidence>
<proteinExistence type="predicted"/>
<dbReference type="PANTHER" id="PTHR34009">
    <property type="entry name" value="PROTEIN STAR"/>
    <property type="match status" value="1"/>
</dbReference>
<dbReference type="GO" id="GO:0005886">
    <property type="term" value="C:plasma membrane"/>
    <property type="evidence" value="ECO:0007669"/>
    <property type="project" value="TreeGrafter"/>
</dbReference>
<protein>
    <submittedName>
        <fullName evidence="3">Uncharacterized protein</fullName>
    </submittedName>
</protein>
<dbReference type="InterPro" id="IPR053202">
    <property type="entry name" value="EGF_Rcpt_Signaling_Reg"/>
</dbReference>